<dbReference type="Gene3D" id="3.60.15.10">
    <property type="entry name" value="Ribonuclease Z/Hydroxyacylglutathione hydrolase-like"/>
    <property type="match status" value="1"/>
</dbReference>
<reference evidence="2 3" key="1">
    <citation type="submission" date="2017-08" db="EMBL/GenBank/DDBJ databases">
        <title>Infants hospitalized years apart are colonized by the same room-sourced microbial strains.</title>
        <authorList>
            <person name="Brooks B."/>
            <person name="Olm M.R."/>
            <person name="Firek B.A."/>
            <person name="Baker R."/>
            <person name="Thomas B.C."/>
            <person name="Morowitz M.J."/>
            <person name="Banfield J.F."/>
        </authorList>
    </citation>
    <scope>NUCLEOTIDE SEQUENCE [LARGE SCALE GENOMIC DNA]</scope>
    <source>
        <strain evidence="2">S2_018_000_R2_101</strain>
    </source>
</reference>
<organism evidence="2 3">
    <name type="scientific">Sphingomonas sanxanigenens</name>
    <dbReference type="NCBI Taxonomy" id="397260"/>
    <lineage>
        <taxon>Bacteria</taxon>
        <taxon>Pseudomonadati</taxon>
        <taxon>Pseudomonadota</taxon>
        <taxon>Alphaproteobacteria</taxon>
        <taxon>Sphingomonadales</taxon>
        <taxon>Sphingomonadaceae</taxon>
        <taxon>Sphingomonas</taxon>
    </lineage>
</organism>
<proteinExistence type="predicted"/>
<dbReference type="InterPro" id="IPR036866">
    <property type="entry name" value="RibonucZ/Hydroxyglut_hydro"/>
</dbReference>
<dbReference type="GO" id="GO:0005737">
    <property type="term" value="C:cytoplasm"/>
    <property type="evidence" value="ECO:0007669"/>
    <property type="project" value="TreeGrafter"/>
</dbReference>
<dbReference type="GO" id="GO:0016787">
    <property type="term" value="F:hydrolase activity"/>
    <property type="evidence" value="ECO:0007669"/>
    <property type="project" value="UniProtKB-KW"/>
</dbReference>
<evidence type="ECO:0000259" key="1">
    <source>
        <dbReference type="Pfam" id="PF12706"/>
    </source>
</evidence>
<sequence>MARWLGTVLLFLVVAICLILTLVPPFLDFRYYDGPVSGHYDGDRFFNPDGDDTFRPPGGQSRFIIRYLTGRDDRPEWPAHTPVTPIKPPARVEGERMVATWVGHATALIQTQGLNILADPIWSRTAGPLSVGPARVAEPGVRFDDLPRIDIVLVSHDHYDHMDLATLKRLEARDHPLIVTSLGNDSVMKPVGAKVAALDWGQSIDVKPGVSVVVTRNHHWGSRWIADRSRALWSSFVVKLPGGNIFFAGDTGPGDMRWPEEAAKYGPVRLAFIPIGAFRFAPGEMRAGSHIGPVDAVKVFERLGASFAIPIHWGTFHLSYEAYDTPPRLLALEMRCAGIDPAAYRATPIGAQVEVPPYAPPRRVARQCPSAAELEALR</sequence>
<evidence type="ECO:0000313" key="3">
    <source>
        <dbReference type="Proteomes" id="UP000249066"/>
    </source>
</evidence>
<feature type="domain" description="Metallo-beta-lactamase" evidence="1">
    <location>
        <begin position="115"/>
        <end position="313"/>
    </location>
</feature>
<dbReference type="Proteomes" id="UP000249066">
    <property type="component" value="Unassembled WGS sequence"/>
</dbReference>
<name>A0A2W5BXL1_9SPHN</name>
<evidence type="ECO:0000313" key="2">
    <source>
        <dbReference type="EMBL" id="PZO87781.1"/>
    </source>
</evidence>
<keyword evidence="2" id="KW-0378">Hydrolase</keyword>
<dbReference type="EMBL" id="QFNN01000115">
    <property type="protein sequence ID" value="PZO87781.1"/>
    <property type="molecule type" value="Genomic_DNA"/>
</dbReference>
<dbReference type="SUPFAM" id="SSF56281">
    <property type="entry name" value="Metallo-hydrolase/oxidoreductase"/>
    <property type="match status" value="1"/>
</dbReference>
<dbReference type="PANTHER" id="PTHR15032">
    <property type="entry name" value="N-ACYL-PHOSPHATIDYLETHANOLAMINE-HYDROLYZING PHOSPHOLIPASE D"/>
    <property type="match status" value="1"/>
</dbReference>
<gene>
    <name evidence="2" type="ORF">DI623_14035</name>
</gene>
<accession>A0A2W5BXL1</accession>
<dbReference type="Pfam" id="PF12706">
    <property type="entry name" value="Lactamase_B_2"/>
    <property type="match status" value="1"/>
</dbReference>
<dbReference type="PANTHER" id="PTHR15032:SF4">
    <property type="entry name" value="N-ACYL-PHOSPHATIDYLETHANOLAMINE-HYDROLYZING PHOSPHOLIPASE D"/>
    <property type="match status" value="1"/>
</dbReference>
<comment type="caution">
    <text evidence="2">The sequence shown here is derived from an EMBL/GenBank/DDBJ whole genome shotgun (WGS) entry which is preliminary data.</text>
</comment>
<protein>
    <submittedName>
        <fullName evidence="2">Zn-dependent hydrolase</fullName>
    </submittedName>
</protein>
<dbReference type="InterPro" id="IPR001279">
    <property type="entry name" value="Metallo-B-lactamas"/>
</dbReference>
<dbReference type="AlphaFoldDB" id="A0A2W5BXL1"/>